<evidence type="ECO:0000313" key="3">
    <source>
        <dbReference type="Proteomes" id="UP000544090"/>
    </source>
</evidence>
<feature type="signal peptide" evidence="1">
    <location>
        <begin position="1"/>
        <end position="21"/>
    </location>
</feature>
<evidence type="ECO:0000313" key="2">
    <source>
        <dbReference type="EMBL" id="NKX54692.1"/>
    </source>
</evidence>
<comment type="caution">
    <text evidence="2">The sequence shown here is derived from an EMBL/GenBank/DDBJ whole genome shotgun (WGS) entry which is preliminary data.</text>
</comment>
<protein>
    <recommendedName>
        <fullName evidence="4">Secreted protein</fullName>
    </recommendedName>
</protein>
<accession>A0A7X6HFF0</accession>
<sequence length="174" mass="17649">MNKGILTGVAATAFAATLALAAPAAAAVTFDPGTGQGFVGKGDVQLAFSWNNSQLQSNASGLSFTYESETTYDAVCEWVTGEGKKGQKTHTVPQKKKTSLESTVVYEARTKNQITGFTLTGIGSTTTTGTVPTVGGGCIGDGANGTYISVTEVGNGSGGLYVNHNGLGLSSLLQ</sequence>
<organism evidence="2 3">
    <name type="scientific">Arthrobacter mobilis</name>
    <dbReference type="NCBI Taxonomy" id="2724944"/>
    <lineage>
        <taxon>Bacteria</taxon>
        <taxon>Bacillati</taxon>
        <taxon>Actinomycetota</taxon>
        <taxon>Actinomycetes</taxon>
        <taxon>Micrococcales</taxon>
        <taxon>Micrococcaceae</taxon>
        <taxon>Arthrobacter</taxon>
    </lineage>
</organism>
<dbReference type="AlphaFoldDB" id="A0A7X6HFF0"/>
<dbReference type="Proteomes" id="UP000544090">
    <property type="component" value="Unassembled WGS sequence"/>
</dbReference>
<evidence type="ECO:0000256" key="1">
    <source>
        <dbReference type="SAM" id="SignalP"/>
    </source>
</evidence>
<gene>
    <name evidence="2" type="ORF">HGG74_09110</name>
</gene>
<reference evidence="2 3" key="1">
    <citation type="submission" date="2020-04" db="EMBL/GenBank/DDBJ databases">
        <title>Arthrobacter sp. nov.</title>
        <authorList>
            <person name="Liu S."/>
        </authorList>
    </citation>
    <scope>NUCLEOTIDE SEQUENCE [LARGE SCALE GENOMIC DNA]</scope>
    <source>
        <strain evidence="2 3">E918</strain>
    </source>
</reference>
<name>A0A7X6HFF0_9MICC</name>
<keyword evidence="3" id="KW-1185">Reference proteome</keyword>
<proteinExistence type="predicted"/>
<dbReference type="RefSeq" id="WP_168486041.1">
    <property type="nucleotide sequence ID" value="NZ_JAAZSQ010000007.1"/>
</dbReference>
<dbReference type="EMBL" id="JAAZSQ010000007">
    <property type="protein sequence ID" value="NKX54692.1"/>
    <property type="molecule type" value="Genomic_DNA"/>
</dbReference>
<evidence type="ECO:0008006" key="4">
    <source>
        <dbReference type="Google" id="ProtNLM"/>
    </source>
</evidence>
<feature type="chain" id="PRO_5038379552" description="Secreted protein" evidence="1">
    <location>
        <begin position="22"/>
        <end position="174"/>
    </location>
</feature>
<keyword evidence="1" id="KW-0732">Signal</keyword>